<gene>
    <name evidence="2" type="ORF">GBAR_LOCUS4625</name>
</gene>
<evidence type="ECO:0000256" key="1">
    <source>
        <dbReference type="SAM" id="Coils"/>
    </source>
</evidence>
<accession>A0AA35R9F2</accession>
<evidence type="ECO:0000313" key="3">
    <source>
        <dbReference type="Proteomes" id="UP001174909"/>
    </source>
</evidence>
<organism evidence="2 3">
    <name type="scientific">Geodia barretti</name>
    <name type="common">Barrett's horny sponge</name>
    <dbReference type="NCBI Taxonomy" id="519541"/>
    <lineage>
        <taxon>Eukaryota</taxon>
        <taxon>Metazoa</taxon>
        <taxon>Porifera</taxon>
        <taxon>Demospongiae</taxon>
        <taxon>Heteroscleromorpha</taxon>
        <taxon>Tetractinellida</taxon>
        <taxon>Astrophorina</taxon>
        <taxon>Geodiidae</taxon>
        <taxon>Geodia</taxon>
    </lineage>
</organism>
<dbReference type="AlphaFoldDB" id="A0AA35R9F2"/>
<feature type="coiled-coil region" evidence="1">
    <location>
        <begin position="34"/>
        <end position="68"/>
    </location>
</feature>
<comment type="caution">
    <text evidence="2">The sequence shown here is derived from an EMBL/GenBank/DDBJ whole genome shotgun (WGS) entry which is preliminary data.</text>
</comment>
<keyword evidence="3" id="KW-1185">Reference proteome</keyword>
<dbReference type="Proteomes" id="UP001174909">
    <property type="component" value="Unassembled WGS sequence"/>
</dbReference>
<protein>
    <submittedName>
        <fullName evidence="2">Uncharacterized protein</fullName>
    </submittedName>
</protein>
<evidence type="ECO:0000313" key="2">
    <source>
        <dbReference type="EMBL" id="CAI8006276.1"/>
    </source>
</evidence>
<name>A0AA35R9F2_GEOBA</name>
<dbReference type="EMBL" id="CASHTH010000672">
    <property type="protein sequence ID" value="CAI8006276.1"/>
    <property type="molecule type" value="Genomic_DNA"/>
</dbReference>
<keyword evidence="1" id="KW-0175">Coiled coil</keyword>
<proteinExistence type="predicted"/>
<reference evidence="2" key="1">
    <citation type="submission" date="2023-03" db="EMBL/GenBank/DDBJ databases">
        <authorList>
            <person name="Steffen K."/>
            <person name="Cardenas P."/>
        </authorList>
    </citation>
    <scope>NUCLEOTIDE SEQUENCE</scope>
</reference>
<sequence>MGDVDTDVVEVVVYDDYRQIDGEPYPPTYLFKCREKLMTKVQQYRSRVHELEREIAQVKSKSNEEKERLRKYYETIAFAKSRSGRMVHSAMGTANAAGKIAREMEALYSIEND</sequence>